<evidence type="ECO:0000313" key="2">
    <source>
        <dbReference type="Proteomes" id="UP000004459"/>
    </source>
</evidence>
<dbReference type="EMBL" id="AGCK01000181">
    <property type="protein sequence ID" value="EHM48945.1"/>
    <property type="molecule type" value="Genomic_DNA"/>
</dbReference>
<sequence length="115" mass="12862">MDIARAKELLTALADGIDPFTGELFPRDHVCNHPDIIRALHQILGSTQEIKKSPSAPNAGKPWPQAEQDKLVDEFHSGMKLSAIAKEHGRSRRSIEAKLVHLGLIEDSYFTRKPR</sequence>
<gene>
    <name evidence="1" type="ORF">HMPREF0372_02197</name>
</gene>
<proteinExistence type="predicted"/>
<dbReference type="AlphaFoldDB" id="G9YRP8"/>
<evidence type="ECO:0000313" key="1">
    <source>
        <dbReference type="EMBL" id="EHM48945.1"/>
    </source>
</evidence>
<protein>
    <recommendedName>
        <fullName evidence="3">Mor transcription activator domain-containing protein</fullName>
    </recommendedName>
</protein>
<evidence type="ECO:0008006" key="3">
    <source>
        <dbReference type="Google" id="ProtNLM"/>
    </source>
</evidence>
<dbReference type="RefSeq" id="WP_007491479.1">
    <property type="nucleotide sequence ID" value="NZ_JH417771.1"/>
</dbReference>
<reference evidence="1 2" key="1">
    <citation type="submission" date="2011-08" db="EMBL/GenBank/DDBJ databases">
        <authorList>
            <person name="Weinstock G."/>
            <person name="Sodergren E."/>
            <person name="Clifton S."/>
            <person name="Fulton L."/>
            <person name="Fulton B."/>
            <person name="Courtney L."/>
            <person name="Fronick C."/>
            <person name="Harrison M."/>
            <person name="Strong C."/>
            <person name="Farmer C."/>
            <person name="Delahaunty K."/>
            <person name="Markovic C."/>
            <person name="Hall O."/>
            <person name="Minx P."/>
            <person name="Tomlinson C."/>
            <person name="Mitreva M."/>
            <person name="Hou S."/>
            <person name="Chen J."/>
            <person name="Wollam A."/>
            <person name="Pepin K.H."/>
            <person name="Johnson M."/>
            <person name="Bhonagiri V."/>
            <person name="Zhang X."/>
            <person name="Suruliraj S."/>
            <person name="Warren W."/>
            <person name="Chinwalla A."/>
            <person name="Mardis E.R."/>
            <person name="Wilson R.K."/>
        </authorList>
    </citation>
    <scope>NUCLEOTIDE SEQUENCE [LARGE SCALE GENOMIC DNA]</scope>
    <source>
        <strain evidence="1 2">ATCC 29863</strain>
    </source>
</reference>
<organism evidence="1 2">
    <name type="scientific">Flavonifractor plautii ATCC 29863</name>
    <dbReference type="NCBI Taxonomy" id="411475"/>
    <lineage>
        <taxon>Bacteria</taxon>
        <taxon>Bacillati</taxon>
        <taxon>Bacillota</taxon>
        <taxon>Clostridia</taxon>
        <taxon>Eubacteriales</taxon>
        <taxon>Oscillospiraceae</taxon>
        <taxon>Flavonifractor</taxon>
    </lineage>
</organism>
<dbReference type="Proteomes" id="UP000004459">
    <property type="component" value="Unassembled WGS sequence"/>
</dbReference>
<comment type="caution">
    <text evidence="1">The sequence shown here is derived from an EMBL/GenBank/DDBJ whole genome shotgun (WGS) entry which is preliminary data.</text>
</comment>
<dbReference type="HOGENOM" id="CLU_157962_0_0_9"/>
<accession>G9YRP8</accession>
<name>G9YRP8_FLAPL</name>
<dbReference type="GeneID" id="63973163"/>